<dbReference type="Proteomes" id="UP000001847">
    <property type="component" value="Chromosome I"/>
</dbReference>
<sequence>MQNFIMKIKNFKSAMHNFTHSFLSIDYTHSGKLAVNVLLKLKSEENISIVEFDFINTIISPKIAIDDDSLILLKDYQNWLPKHLRNHNCDYTQLECLNIITQLNKNNIFKPKTMENTFQIEIESETTYKLKNREKQSFKLSLIEIINANYLENGIPNL</sequence>
<keyword evidence="2" id="KW-1185">Reference proteome</keyword>
<dbReference type="BioCyc" id="LBIF456481:LEPBI_RS10675-MONOMER"/>
<dbReference type="AlphaFoldDB" id="B0ST24"/>
<dbReference type="OrthoDB" id="825277at2"/>
<reference evidence="1 2" key="1">
    <citation type="journal article" date="2008" name="PLoS ONE">
        <title>Genome sequence of the saprophyte Leptospira biflexa provides insights into the evolution of Leptospira and the pathogenesis of leptospirosis.</title>
        <authorList>
            <person name="Picardeau M."/>
            <person name="Bulach D.M."/>
            <person name="Bouchier C."/>
            <person name="Zuerner R.L."/>
            <person name="Zidane N."/>
            <person name="Wilson P.J."/>
            <person name="Creno S."/>
            <person name="Kuczek E.S."/>
            <person name="Bommezzadri S."/>
            <person name="Davis J.C."/>
            <person name="McGrath A."/>
            <person name="Johnson M.J."/>
            <person name="Boursaux-Eude C."/>
            <person name="Seemann T."/>
            <person name="Rouy Z."/>
            <person name="Coppel R.L."/>
            <person name="Rood J.I."/>
            <person name="Lajus A."/>
            <person name="Davies J.K."/>
            <person name="Medigue C."/>
            <person name="Adler B."/>
        </authorList>
    </citation>
    <scope>NUCLEOTIDE SEQUENCE [LARGE SCALE GENOMIC DNA]</scope>
    <source>
        <strain evidence="2">Patoc 1 / ATCC 23582 / Paris</strain>
    </source>
</reference>
<protein>
    <submittedName>
        <fullName evidence="1">Uncharacterized protein</fullName>
    </submittedName>
</protein>
<organism evidence="1 2">
    <name type="scientific">Leptospira biflexa serovar Patoc (strain Patoc 1 / ATCC 23582 / Paris)</name>
    <dbReference type="NCBI Taxonomy" id="456481"/>
    <lineage>
        <taxon>Bacteria</taxon>
        <taxon>Pseudomonadati</taxon>
        <taxon>Spirochaetota</taxon>
        <taxon>Spirochaetia</taxon>
        <taxon>Leptospirales</taxon>
        <taxon>Leptospiraceae</taxon>
        <taxon>Leptospira</taxon>
    </lineage>
</organism>
<evidence type="ECO:0000313" key="1">
    <source>
        <dbReference type="EMBL" id="ABZ98264.1"/>
    </source>
</evidence>
<dbReference type="EMBL" id="CP000786">
    <property type="protein sequence ID" value="ABZ98264.1"/>
    <property type="molecule type" value="Genomic_DNA"/>
</dbReference>
<evidence type="ECO:0000313" key="2">
    <source>
        <dbReference type="Proteomes" id="UP000001847"/>
    </source>
</evidence>
<name>B0ST24_LEPBP</name>
<accession>B0ST24</accession>
<proteinExistence type="predicted"/>
<gene>
    <name evidence="1" type="ordered locus">LEPBI_I2163</name>
</gene>
<dbReference type="KEGG" id="lbi:LEPBI_I2163"/>
<dbReference type="HOGENOM" id="CLU_1667216_0_0_12"/>